<evidence type="ECO:0000313" key="4">
    <source>
        <dbReference type="EMBL" id="OJJ69546.1"/>
    </source>
</evidence>
<reference evidence="5" key="1">
    <citation type="journal article" date="2017" name="Genome Biol.">
        <title>Comparative genomics reveals high biological diversity and specific adaptations in the industrially and medically important fungal genus Aspergillus.</title>
        <authorList>
            <person name="de Vries R.P."/>
            <person name="Riley R."/>
            <person name="Wiebenga A."/>
            <person name="Aguilar-Osorio G."/>
            <person name="Amillis S."/>
            <person name="Uchima C.A."/>
            <person name="Anderluh G."/>
            <person name="Asadollahi M."/>
            <person name="Askin M."/>
            <person name="Barry K."/>
            <person name="Battaglia E."/>
            <person name="Bayram O."/>
            <person name="Benocci T."/>
            <person name="Braus-Stromeyer S.A."/>
            <person name="Caldana C."/>
            <person name="Canovas D."/>
            <person name="Cerqueira G.C."/>
            <person name="Chen F."/>
            <person name="Chen W."/>
            <person name="Choi C."/>
            <person name="Clum A."/>
            <person name="Dos Santos R.A."/>
            <person name="Damasio A.R."/>
            <person name="Diallinas G."/>
            <person name="Emri T."/>
            <person name="Fekete E."/>
            <person name="Flipphi M."/>
            <person name="Freyberg S."/>
            <person name="Gallo A."/>
            <person name="Gournas C."/>
            <person name="Habgood R."/>
            <person name="Hainaut M."/>
            <person name="Harispe M.L."/>
            <person name="Henrissat B."/>
            <person name="Hilden K.S."/>
            <person name="Hope R."/>
            <person name="Hossain A."/>
            <person name="Karabika E."/>
            <person name="Karaffa L."/>
            <person name="Karanyi Z."/>
            <person name="Krasevec N."/>
            <person name="Kuo A."/>
            <person name="Kusch H."/>
            <person name="LaButti K."/>
            <person name="Lagendijk E.L."/>
            <person name="Lapidus A."/>
            <person name="Levasseur A."/>
            <person name="Lindquist E."/>
            <person name="Lipzen A."/>
            <person name="Logrieco A.F."/>
            <person name="MacCabe A."/>
            <person name="Maekelae M.R."/>
            <person name="Malavazi I."/>
            <person name="Melin P."/>
            <person name="Meyer V."/>
            <person name="Mielnichuk N."/>
            <person name="Miskei M."/>
            <person name="Molnar A.P."/>
            <person name="Mule G."/>
            <person name="Ngan C.Y."/>
            <person name="Orejas M."/>
            <person name="Orosz E."/>
            <person name="Ouedraogo J.P."/>
            <person name="Overkamp K.M."/>
            <person name="Park H.-S."/>
            <person name="Perrone G."/>
            <person name="Piumi F."/>
            <person name="Punt P.J."/>
            <person name="Ram A.F."/>
            <person name="Ramon A."/>
            <person name="Rauscher S."/>
            <person name="Record E."/>
            <person name="Riano-Pachon D.M."/>
            <person name="Robert V."/>
            <person name="Roehrig J."/>
            <person name="Ruller R."/>
            <person name="Salamov A."/>
            <person name="Salih N.S."/>
            <person name="Samson R.A."/>
            <person name="Sandor E."/>
            <person name="Sanguinetti M."/>
            <person name="Schuetze T."/>
            <person name="Sepcic K."/>
            <person name="Shelest E."/>
            <person name="Sherlock G."/>
            <person name="Sophianopoulou V."/>
            <person name="Squina F.M."/>
            <person name="Sun H."/>
            <person name="Susca A."/>
            <person name="Todd R.B."/>
            <person name="Tsang A."/>
            <person name="Unkles S.E."/>
            <person name="van de Wiele N."/>
            <person name="van Rossen-Uffink D."/>
            <person name="Oliveira J.V."/>
            <person name="Vesth T.C."/>
            <person name="Visser J."/>
            <person name="Yu J.-H."/>
            <person name="Zhou M."/>
            <person name="Andersen M.R."/>
            <person name="Archer D.B."/>
            <person name="Baker S.E."/>
            <person name="Benoit I."/>
            <person name="Brakhage A.A."/>
            <person name="Braus G.H."/>
            <person name="Fischer R."/>
            <person name="Frisvad J.C."/>
            <person name="Goldman G.H."/>
            <person name="Houbraken J."/>
            <person name="Oakley B."/>
            <person name="Pocsi I."/>
            <person name="Scazzocchio C."/>
            <person name="Seiboth B."/>
            <person name="vanKuyk P.A."/>
            <person name="Wortman J."/>
            <person name="Dyer P.S."/>
            <person name="Grigoriev I.V."/>
        </authorList>
    </citation>
    <scope>NUCLEOTIDE SEQUENCE [LARGE SCALE GENOMIC DNA]</scope>
    <source>
        <strain evidence="5">CBS 101740 / IMI 381727 / IBT 21946</strain>
    </source>
</reference>
<dbReference type="GO" id="GO:0004197">
    <property type="term" value="F:cysteine-type endopeptidase activity"/>
    <property type="evidence" value="ECO:0007669"/>
    <property type="project" value="InterPro"/>
</dbReference>
<dbReference type="VEuPathDB" id="FungiDB:ASPBRDRAFT_45887"/>
<evidence type="ECO:0000313" key="5">
    <source>
        <dbReference type="Proteomes" id="UP000184499"/>
    </source>
</evidence>
<evidence type="ECO:0000259" key="3">
    <source>
        <dbReference type="Pfam" id="PF00656"/>
    </source>
</evidence>
<dbReference type="PANTHER" id="PTHR48104">
    <property type="entry name" value="METACASPASE-4"/>
    <property type="match status" value="1"/>
</dbReference>
<organism evidence="4 5">
    <name type="scientific">Aspergillus brasiliensis (strain CBS 101740 / IMI 381727 / IBT 21946)</name>
    <dbReference type="NCBI Taxonomy" id="767769"/>
    <lineage>
        <taxon>Eukaryota</taxon>
        <taxon>Fungi</taxon>
        <taxon>Dikarya</taxon>
        <taxon>Ascomycota</taxon>
        <taxon>Pezizomycotina</taxon>
        <taxon>Eurotiomycetes</taxon>
        <taxon>Eurotiomycetidae</taxon>
        <taxon>Eurotiales</taxon>
        <taxon>Aspergillaceae</taxon>
        <taxon>Aspergillus</taxon>
        <taxon>Aspergillus subgen. Circumdati</taxon>
    </lineage>
</organism>
<dbReference type="GO" id="GO:0006508">
    <property type="term" value="P:proteolysis"/>
    <property type="evidence" value="ECO:0007669"/>
    <property type="project" value="InterPro"/>
</dbReference>
<name>A0A1L9UCZ2_ASPBC</name>
<feature type="region of interest" description="Disordered" evidence="2">
    <location>
        <begin position="620"/>
        <end position="642"/>
    </location>
</feature>
<dbReference type="InterPro" id="IPR050452">
    <property type="entry name" value="Metacaspase"/>
</dbReference>
<dbReference type="OrthoDB" id="3223806at2759"/>
<protein>
    <recommendedName>
        <fullName evidence="3">Peptidase C14 caspase domain-containing protein</fullName>
    </recommendedName>
</protein>
<dbReference type="GeneID" id="93577992"/>
<feature type="compositionally biased region" description="Polar residues" evidence="2">
    <location>
        <begin position="630"/>
        <end position="641"/>
    </location>
</feature>
<feature type="domain" description="Peptidase C14 caspase" evidence="3">
    <location>
        <begin position="3"/>
        <end position="289"/>
    </location>
</feature>
<sequence>MARWALLIGVDFYETRSLQGCVNDVRIMKHYIEANVTDATIATLTASSPKLSNSQRPIEDPGEWPTLSNILNCLEAIISASRPGDLVYIHYSGHGARLKTPTCLDYGHKNTGDVALIVLGESAIGNAEFQGFALANYLKRMVTKGLLVTLVLDCCFSGHVYRQDEDQLNRSIRTLNDLSELDQPSSSHTRSCGGANDTFRDAQLLPRWLIDPEGYIIITACGPHETAQEVVLSGRKHGILSYHLHQALTTLKRYRAQITHQSLLNYLVTRVHSVSRQTPMRYGSLRFCFFEEILPGLMTDFLSVSDIDNQIILEAGMAHGVYLGDEYAIYPFSAPEDVTDPPANSLFRAKVRSVNGLSSVLEAVSPIQRFPQGADGWKARSVIQCSPRRIYVGLMPGVTNQLEWIHASSNRPFLQISELPTNPACDFFVKAASNGYYRVLDSAGQVIPSLPPITVGADNDVGSIIDVLAHLAKFKYIEGIEVPSTQGFLQPSFHLTLEDETGLQYQLDRPLDINDKQDLILTVTNLNNDQPLYVTVLNFTPLWQIHCLTGDASNAGFTVIPPRDVRNHCTGGAEVAWEMNIPEILRASGQCEDVIKIIVTNRATSFHSLLLPKITELLGNDDHGQDQEEPASSQRAGTTSLPDPAIMAEEVDIFTVKIRTHC</sequence>
<evidence type="ECO:0000256" key="2">
    <source>
        <dbReference type="SAM" id="MobiDB-lite"/>
    </source>
</evidence>
<gene>
    <name evidence="4" type="ORF">ASPBRDRAFT_45887</name>
</gene>
<dbReference type="RefSeq" id="XP_067476795.1">
    <property type="nucleotide sequence ID" value="XM_067625504.1"/>
</dbReference>
<evidence type="ECO:0000256" key="1">
    <source>
        <dbReference type="ARBA" id="ARBA00009005"/>
    </source>
</evidence>
<dbReference type="PANTHER" id="PTHR48104:SF30">
    <property type="entry name" value="METACASPASE-1"/>
    <property type="match status" value="1"/>
</dbReference>
<dbReference type="Pfam" id="PF00656">
    <property type="entry name" value="Peptidase_C14"/>
    <property type="match status" value="1"/>
</dbReference>
<proteinExistence type="inferred from homology"/>
<dbReference type="GO" id="GO:0005737">
    <property type="term" value="C:cytoplasm"/>
    <property type="evidence" value="ECO:0007669"/>
    <property type="project" value="TreeGrafter"/>
</dbReference>
<keyword evidence="5" id="KW-1185">Reference proteome</keyword>
<dbReference type="Proteomes" id="UP000184499">
    <property type="component" value="Unassembled WGS sequence"/>
</dbReference>
<dbReference type="AlphaFoldDB" id="A0A1L9UCZ2"/>
<dbReference type="OMA" id="PLYMAIF"/>
<comment type="similarity">
    <text evidence="1">Belongs to the peptidase C14B family.</text>
</comment>
<dbReference type="Gene3D" id="3.40.50.1460">
    <property type="match status" value="1"/>
</dbReference>
<dbReference type="EMBL" id="KV878688">
    <property type="protein sequence ID" value="OJJ69546.1"/>
    <property type="molecule type" value="Genomic_DNA"/>
</dbReference>
<dbReference type="InterPro" id="IPR011600">
    <property type="entry name" value="Pept_C14_caspase"/>
</dbReference>
<accession>A0A1L9UCZ2</accession>